<gene>
    <name evidence="1" type="ORF">SAMEA2273318_04972</name>
</gene>
<evidence type="ECO:0000313" key="1">
    <source>
        <dbReference type="EMBL" id="CZW50817.1"/>
    </source>
</evidence>
<accession>A0A144VCX8</accession>
<evidence type="ECO:0000313" key="2">
    <source>
        <dbReference type="Proteomes" id="UP000076008"/>
    </source>
</evidence>
<dbReference type="AlphaFoldDB" id="A0A144VCX8"/>
<organism evidence="1 2">
    <name type="scientific">Enterobacter cloacae</name>
    <dbReference type="NCBI Taxonomy" id="550"/>
    <lineage>
        <taxon>Bacteria</taxon>
        <taxon>Pseudomonadati</taxon>
        <taxon>Pseudomonadota</taxon>
        <taxon>Gammaproteobacteria</taxon>
        <taxon>Enterobacterales</taxon>
        <taxon>Enterobacteriaceae</taxon>
        <taxon>Enterobacter</taxon>
        <taxon>Enterobacter cloacae complex</taxon>
    </lineage>
</organism>
<name>A0A144VCX8_ENTCL</name>
<sequence length="79" mass="8815">MTANATRYINTYCPCHFAAGMPEKIFRLFDILNGSLATRIKSITVDCQGHTAGCAVKKSCPKPQLQLLNYRRYSGCRTV</sequence>
<dbReference type="Proteomes" id="UP000076008">
    <property type="component" value="Unassembled WGS sequence"/>
</dbReference>
<proteinExistence type="predicted"/>
<protein>
    <submittedName>
        <fullName evidence="1">Uncharacterized protein</fullName>
    </submittedName>
</protein>
<dbReference type="EMBL" id="FJXR01000062">
    <property type="protein sequence ID" value="CZW50817.1"/>
    <property type="molecule type" value="Genomic_DNA"/>
</dbReference>
<reference evidence="1 2" key="1">
    <citation type="submission" date="2016-03" db="EMBL/GenBank/DDBJ databases">
        <authorList>
            <consortium name="Pathogen Informatics"/>
        </authorList>
    </citation>
    <scope>NUCLEOTIDE SEQUENCE [LARGE SCALE GENOMIC DNA]</scope>
    <source>
        <strain evidence="2">e1252</strain>
    </source>
</reference>